<accession>A0A1M5XAY6</accession>
<protein>
    <submittedName>
        <fullName evidence="1">Uncharacterized protein</fullName>
    </submittedName>
</protein>
<evidence type="ECO:0000313" key="2">
    <source>
        <dbReference type="Proteomes" id="UP000183954"/>
    </source>
</evidence>
<evidence type="ECO:0000313" key="1">
    <source>
        <dbReference type="EMBL" id="SHH96802.1"/>
    </source>
</evidence>
<sequence>MQRIRIALGHDDIFREKLLIAIKEYKITLNTLNKVTEIDINWLSDYINGNKELLDLPREKQFLLLNLITFLSEGIQTISEDERIKGVIDLLIQIFGLELETISLYAGLEKQDIEDFMNDTTSIDFEKKYKLATASMMLHYLFKK</sequence>
<organism evidence="1 2">
    <name type="scientific">Desulfosporosinus lacus DSM 15449</name>
    <dbReference type="NCBI Taxonomy" id="1121420"/>
    <lineage>
        <taxon>Bacteria</taxon>
        <taxon>Bacillati</taxon>
        <taxon>Bacillota</taxon>
        <taxon>Clostridia</taxon>
        <taxon>Eubacteriales</taxon>
        <taxon>Desulfitobacteriaceae</taxon>
        <taxon>Desulfosporosinus</taxon>
    </lineage>
</organism>
<dbReference type="STRING" id="1121420.SAMN02746098_01898"/>
<reference evidence="2" key="1">
    <citation type="submission" date="2016-11" db="EMBL/GenBank/DDBJ databases">
        <authorList>
            <person name="Varghese N."/>
            <person name="Submissions S."/>
        </authorList>
    </citation>
    <scope>NUCLEOTIDE SEQUENCE [LARGE SCALE GENOMIC DNA]</scope>
    <source>
        <strain evidence="2">DSM 15449</strain>
    </source>
</reference>
<dbReference type="EMBL" id="FQXJ01000006">
    <property type="protein sequence ID" value="SHH96802.1"/>
    <property type="molecule type" value="Genomic_DNA"/>
</dbReference>
<dbReference type="Proteomes" id="UP000183954">
    <property type="component" value="Unassembled WGS sequence"/>
</dbReference>
<dbReference type="InterPro" id="IPR046930">
    <property type="entry name" value="HTH_60"/>
</dbReference>
<dbReference type="RefSeq" id="WP_143187592.1">
    <property type="nucleotide sequence ID" value="NZ_FQXJ01000006.1"/>
</dbReference>
<dbReference type="Pfam" id="PF20317">
    <property type="entry name" value="HTH_60"/>
    <property type="match status" value="1"/>
</dbReference>
<dbReference type="AlphaFoldDB" id="A0A1M5XAY6"/>
<gene>
    <name evidence="1" type="ORF">SAMN02746098_01898</name>
</gene>
<proteinExistence type="predicted"/>
<dbReference type="OrthoDB" id="1905921at2"/>
<name>A0A1M5XAY6_9FIRM</name>
<keyword evidence="2" id="KW-1185">Reference proteome</keyword>